<accession>A0A0C3DB74</accession>
<evidence type="ECO:0000313" key="3">
    <source>
        <dbReference type="EMBL" id="KIM53361.1"/>
    </source>
</evidence>
<evidence type="ECO:0000256" key="2">
    <source>
        <dbReference type="SAM" id="MobiDB-lite"/>
    </source>
</evidence>
<dbReference type="EMBL" id="KN822183">
    <property type="protein sequence ID" value="KIM53361.1"/>
    <property type="molecule type" value="Genomic_DNA"/>
</dbReference>
<keyword evidence="4" id="KW-1185">Reference proteome</keyword>
<dbReference type="AlphaFoldDB" id="A0A0C3DB74"/>
<feature type="coiled-coil region" evidence="1">
    <location>
        <begin position="103"/>
        <end position="231"/>
    </location>
</feature>
<dbReference type="STRING" id="1036808.A0A0C3DB74"/>
<organism evidence="3 4">
    <name type="scientific">Scleroderma citrinum Foug A</name>
    <dbReference type="NCBI Taxonomy" id="1036808"/>
    <lineage>
        <taxon>Eukaryota</taxon>
        <taxon>Fungi</taxon>
        <taxon>Dikarya</taxon>
        <taxon>Basidiomycota</taxon>
        <taxon>Agaricomycotina</taxon>
        <taxon>Agaricomycetes</taxon>
        <taxon>Agaricomycetidae</taxon>
        <taxon>Boletales</taxon>
        <taxon>Sclerodermatineae</taxon>
        <taxon>Sclerodermataceae</taxon>
        <taxon>Scleroderma</taxon>
    </lineage>
</organism>
<evidence type="ECO:0000256" key="1">
    <source>
        <dbReference type="SAM" id="Coils"/>
    </source>
</evidence>
<dbReference type="Proteomes" id="UP000053989">
    <property type="component" value="Unassembled WGS sequence"/>
</dbReference>
<dbReference type="HOGENOM" id="CLU_804505_0_0_1"/>
<keyword evidence="1" id="KW-0175">Coiled coil</keyword>
<feature type="compositionally biased region" description="Polar residues" evidence="2">
    <location>
        <begin position="10"/>
        <end position="30"/>
    </location>
</feature>
<dbReference type="OrthoDB" id="3153758at2759"/>
<evidence type="ECO:0000313" key="4">
    <source>
        <dbReference type="Proteomes" id="UP000053989"/>
    </source>
</evidence>
<feature type="region of interest" description="Disordered" evidence="2">
    <location>
        <begin position="1"/>
        <end position="30"/>
    </location>
</feature>
<dbReference type="InParanoid" id="A0A0C3DB74"/>
<protein>
    <submittedName>
        <fullName evidence="3">Uncharacterized protein</fullName>
    </submittedName>
</protein>
<sequence length="345" mass="41682">MGIQPGNAGPSYQSAHAGSRQTEYDNQSSSIYCPSERDALNGSGRRSANTLIRALVLFAAVVLSAILFETTAHAVNQCPLSYEARARQREEWQKEAFSQELLRQEWQREKQDQEQLQLEWESEQKHREEAVEKQRRHEEEYEERVRQEWQKEMENHLKHQEEQRLEWESEQKHHEEAVEKQRRHEEEYEERVRQEWQKEMENHLKHQEEQRLEWEREADAYKHEMDKQRLEWRREWDQHVRLERERRQRERQERQKMNMFWGQVEAHHCTTYATREYTALLKNLPVDYPYRVEACKETSLEIHGTSYLPKDCEDKAGTASSHTITFMLTTYVGSGNHDWTLGSRS</sequence>
<name>A0A0C3DB74_9AGAM</name>
<reference evidence="4" key="2">
    <citation type="submission" date="2015-01" db="EMBL/GenBank/DDBJ databases">
        <title>Evolutionary Origins and Diversification of the Mycorrhizal Mutualists.</title>
        <authorList>
            <consortium name="DOE Joint Genome Institute"/>
            <consortium name="Mycorrhizal Genomics Consortium"/>
            <person name="Kohler A."/>
            <person name="Kuo A."/>
            <person name="Nagy L.G."/>
            <person name="Floudas D."/>
            <person name="Copeland A."/>
            <person name="Barry K.W."/>
            <person name="Cichocki N."/>
            <person name="Veneault-Fourrey C."/>
            <person name="LaButti K."/>
            <person name="Lindquist E.A."/>
            <person name="Lipzen A."/>
            <person name="Lundell T."/>
            <person name="Morin E."/>
            <person name="Murat C."/>
            <person name="Riley R."/>
            <person name="Ohm R."/>
            <person name="Sun H."/>
            <person name="Tunlid A."/>
            <person name="Henrissat B."/>
            <person name="Grigoriev I.V."/>
            <person name="Hibbett D.S."/>
            <person name="Martin F."/>
        </authorList>
    </citation>
    <scope>NUCLEOTIDE SEQUENCE [LARGE SCALE GENOMIC DNA]</scope>
    <source>
        <strain evidence="4">Foug A</strain>
    </source>
</reference>
<proteinExistence type="predicted"/>
<reference evidence="3 4" key="1">
    <citation type="submission" date="2014-04" db="EMBL/GenBank/DDBJ databases">
        <authorList>
            <consortium name="DOE Joint Genome Institute"/>
            <person name="Kuo A."/>
            <person name="Kohler A."/>
            <person name="Nagy L.G."/>
            <person name="Floudas D."/>
            <person name="Copeland A."/>
            <person name="Barry K.W."/>
            <person name="Cichocki N."/>
            <person name="Veneault-Fourrey C."/>
            <person name="LaButti K."/>
            <person name="Lindquist E.A."/>
            <person name="Lipzen A."/>
            <person name="Lundell T."/>
            <person name="Morin E."/>
            <person name="Murat C."/>
            <person name="Sun H."/>
            <person name="Tunlid A."/>
            <person name="Henrissat B."/>
            <person name="Grigoriev I.V."/>
            <person name="Hibbett D.S."/>
            <person name="Martin F."/>
            <person name="Nordberg H.P."/>
            <person name="Cantor M.N."/>
            <person name="Hua S.X."/>
        </authorList>
    </citation>
    <scope>NUCLEOTIDE SEQUENCE [LARGE SCALE GENOMIC DNA]</scope>
    <source>
        <strain evidence="3 4">Foug A</strain>
    </source>
</reference>
<gene>
    <name evidence="3" type="ORF">SCLCIDRAFT_1158249</name>
</gene>